<proteinExistence type="predicted"/>
<keyword evidence="2" id="KW-1185">Reference proteome</keyword>
<accession>A0ACC2TJ23</accession>
<comment type="caution">
    <text evidence="1">The sequence shown here is derived from an EMBL/GenBank/DDBJ whole genome shotgun (WGS) entry which is preliminary data.</text>
</comment>
<gene>
    <name evidence="1" type="ORF">DSO57_1003765</name>
</gene>
<dbReference type="Proteomes" id="UP001165960">
    <property type="component" value="Unassembled WGS sequence"/>
</dbReference>
<protein>
    <submittedName>
        <fullName evidence="1">Uncharacterized protein</fullName>
    </submittedName>
</protein>
<dbReference type="EMBL" id="QTSX02002849">
    <property type="protein sequence ID" value="KAJ9074709.1"/>
    <property type="molecule type" value="Genomic_DNA"/>
</dbReference>
<evidence type="ECO:0000313" key="2">
    <source>
        <dbReference type="Proteomes" id="UP001165960"/>
    </source>
</evidence>
<organism evidence="1 2">
    <name type="scientific">Entomophthora muscae</name>
    <dbReference type="NCBI Taxonomy" id="34485"/>
    <lineage>
        <taxon>Eukaryota</taxon>
        <taxon>Fungi</taxon>
        <taxon>Fungi incertae sedis</taxon>
        <taxon>Zoopagomycota</taxon>
        <taxon>Entomophthoromycotina</taxon>
        <taxon>Entomophthoromycetes</taxon>
        <taxon>Entomophthorales</taxon>
        <taxon>Entomophthoraceae</taxon>
        <taxon>Entomophthora</taxon>
    </lineage>
</organism>
<evidence type="ECO:0000313" key="1">
    <source>
        <dbReference type="EMBL" id="KAJ9074709.1"/>
    </source>
</evidence>
<reference evidence="1" key="1">
    <citation type="submission" date="2022-04" db="EMBL/GenBank/DDBJ databases">
        <title>Genome of the entomopathogenic fungus Entomophthora muscae.</title>
        <authorList>
            <person name="Elya C."/>
            <person name="Lovett B.R."/>
            <person name="Lee E."/>
            <person name="Macias A.M."/>
            <person name="Hajek A.E."/>
            <person name="De Bivort B.L."/>
            <person name="Kasson M.T."/>
            <person name="De Fine Licht H.H."/>
            <person name="Stajich J.E."/>
        </authorList>
    </citation>
    <scope>NUCLEOTIDE SEQUENCE</scope>
    <source>
        <strain evidence="1">Berkeley</strain>
    </source>
</reference>
<sequence>MAHIIPENDGPATQDWIPDTHSVTNIILLDNVGFHKVSDILNELQMIEPGVEIGSQQLATSNLHLLFLPAYSPFLNPIEEVGAHTLPAENVAKFYGHTDLFLPVCLSKQPIN</sequence>
<name>A0ACC2TJ23_9FUNG</name>